<accession>A0A6A6M4W7</accession>
<name>A0A6A6M4W7_HEVBR</name>
<protein>
    <submittedName>
        <fullName evidence="1">Uncharacterized protein</fullName>
    </submittedName>
</protein>
<keyword evidence="2" id="KW-1185">Reference proteome</keyword>
<sequence length="102" mass="11251">MRFVTTNRAIKFLSDFGISMGCVGYYERSTTRKVYLGFEFAILLLEKGFGLYFDGLGDEVLENNGLVDCIYFEVDVGDIACELNGLVGGYCVVGDGGDAWLF</sequence>
<comment type="caution">
    <text evidence="1">The sequence shown here is derived from an EMBL/GenBank/DDBJ whole genome shotgun (WGS) entry which is preliminary data.</text>
</comment>
<dbReference type="EMBL" id="JAAGAX010000007">
    <property type="protein sequence ID" value="KAF2308710.1"/>
    <property type="molecule type" value="Genomic_DNA"/>
</dbReference>
<gene>
    <name evidence="1" type="ORF">GH714_013678</name>
</gene>
<organism evidence="1 2">
    <name type="scientific">Hevea brasiliensis</name>
    <name type="common">Para rubber tree</name>
    <name type="synonym">Siphonia brasiliensis</name>
    <dbReference type="NCBI Taxonomy" id="3981"/>
    <lineage>
        <taxon>Eukaryota</taxon>
        <taxon>Viridiplantae</taxon>
        <taxon>Streptophyta</taxon>
        <taxon>Embryophyta</taxon>
        <taxon>Tracheophyta</taxon>
        <taxon>Spermatophyta</taxon>
        <taxon>Magnoliopsida</taxon>
        <taxon>eudicotyledons</taxon>
        <taxon>Gunneridae</taxon>
        <taxon>Pentapetalae</taxon>
        <taxon>rosids</taxon>
        <taxon>fabids</taxon>
        <taxon>Malpighiales</taxon>
        <taxon>Euphorbiaceae</taxon>
        <taxon>Crotonoideae</taxon>
        <taxon>Micrandreae</taxon>
        <taxon>Hevea</taxon>
    </lineage>
</organism>
<evidence type="ECO:0000313" key="2">
    <source>
        <dbReference type="Proteomes" id="UP000467840"/>
    </source>
</evidence>
<dbReference type="Proteomes" id="UP000467840">
    <property type="component" value="Chromosome 17"/>
</dbReference>
<reference evidence="1 2" key="1">
    <citation type="journal article" date="2020" name="Mol. Plant">
        <title>The Chromosome-Based Rubber Tree Genome Provides New Insights into Spurge Genome Evolution and Rubber Biosynthesis.</title>
        <authorList>
            <person name="Liu J."/>
            <person name="Shi C."/>
            <person name="Shi C.C."/>
            <person name="Li W."/>
            <person name="Zhang Q.J."/>
            <person name="Zhang Y."/>
            <person name="Li K."/>
            <person name="Lu H.F."/>
            <person name="Shi C."/>
            <person name="Zhu S.T."/>
            <person name="Xiao Z.Y."/>
            <person name="Nan H."/>
            <person name="Yue Y."/>
            <person name="Zhu X.G."/>
            <person name="Wu Y."/>
            <person name="Hong X.N."/>
            <person name="Fan G.Y."/>
            <person name="Tong Y."/>
            <person name="Zhang D."/>
            <person name="Mao C.L."/>
            <person name="Liu Y.L."/>
            <person name="Hao S.J."/>
            <person name="Liu W.Q."/>
            <person name="Lv M.Q."/>
            <person name="Zhang H.B."/>
            <person name="Liu Y."/>
            <person name="Hu-Tang G.R."/>
            <person name="Wang J.P."/>
            <person name="Wang J.H."/>
            <person name="Sun Y.H."/>
            <person name="Ni S.B."/>
            <person name="Chen W.B."/>
            <person name="Zhang X.C."/>
            <person name="Jiao Y.N."/>
            <person name="Eichler E.E."/>
            <person name="Li G.H."/>
            <person name="Liu X."/>
            <person name="Gao L.Z."/>
        </authorList>
    </citation>
    <scope>NUCLEOTIDE SEQUENCE [LARGE SCALE GENOMIC DNA]</scope>
    <source>
        <strain evidence="2">cv. GT1</strain>
        <tissue evidence="1">Leaf</tissue>
    </source>
</reference>
<dbReference type="AlphaFoldDB" id="A0A6A6M4W7"/>
<proteinExistence type="predicted"/>
<evidence type="ECO:0000313" key="1">
    <source>
        <dbReference type="EMBL" id="KAF2308710.1"/>
    </source>
</evidence>